<feature type="transmembrane region" description="Helical" evidence="1">
    <location>
        <begin position="68"/>
        <end position="90"/>
    </location>
</feature>
<organism evidence="2 3">
    <name type="scientific">Myxococcus llanfairpwllgwyngyllgogerychwyrndrobwllllantysiliogogogochensis</name>
    <dbReference type="NCBI Taxonomy" id="2590453"/>
    <lineage>
        <taxon>Bacteria</taxon>
        <taxon>Pseudomonadati</taxon>
        <taxon>Myxococcota</taxon>
        <taxon>Myxococcia</taxon>
        <taxon>Myxococcales</taxon>
        <taxon>Cystobacterineae</taxon>
        <taxon>Myxococcaceae</taxon>
        <taxon>Myxococcus</taxon>
    </lineage>
</organism>
<accession>A0A540WK62</accession>
<dbReference type="AlphaFoldDB" id="A0A540WK62"/>
<gene>
    <name evidence="2" type="ORF">FJV41_44680</name>
</gene>
<proteinExistence type="predicted"/>
<reference evidence="2 3" key="1">
    <citation type="submission" date="2019-06" db="EMBL/GenBank/DDBJ databases">
        <authorList>
            <person name="Livingstone P."/>
            <person name="Whitworth D."/>
        </authorList>
    </citation>
    <scope>NUCLEOTIDE SEQUENCE [LARGE SCALE GENOMIC DNA]</scope>
    <source>
        <strain evidence="2 3">AM401</strain>
    </source>
</reference>
<keyword evidence="1" id="KW-1133">Transmembrane helix</keyword>
<protein>
    <submittedName>
        <fullName evidence="2">Two-component sensor histidine kinase</fullName>
    </submittedName>
</protein>
<sequence length="225" mass="24342">MSKNQEADALAGRALASHLGTLEVMRPTPLAAEPGRQDSKLLDAALESRVRWLLSEYLSAVRRRADGLCIWLMGGQWLFALALAVVTSAHPWDWRLRPSPEPLWVALLLGGPLCIIPVTLALVRPGAVVTRQVMAVTQVLWSVLLVHLSGARLETHFHVFGSLALLSFYRDPRVLLTAGVTAVVAHVLRGIGWPEPGATFSGAPGWSVLELAFWVGLVDGVLVLA</sequence>
<evidence type="ECO:0000256" key="1">
    <source>
        <dbReference type="SAM" id="Phobius"/>
    </source>
</evidence>
<feature type="non-terminal residue" evidence="2">
    <location>
        <position position="225"/>
    </location>
</feature>
<dbReference type="GO" id="GO:0016301">
    <property type="term" value="F:kinase activity"/>
    <property type="evidence" value="ECO:0007669"/>
    <property type="project" value="UniProtKB-KW"/>
</dbReference>
<evidence type="ECO:0000313" key="3">
    <source>
        <dbReference type="Proteomes" id="UP000315369"/>
    </source>
</evidence>
<keyword evidence="1" id="KW-0472">Membrane</keyword>
<name>A0A540WK62_9BACT</name>
<evidence type="ECO:0000313" key="2">
    <source>
        <dbReference type="EMBL" id="TQF09412.1"/>
    </source>
</evidence>
<keyword evidence="1" id="KW-0812">Transmembrane</keyword>
<keyword evidence="2" id="KW-0808">Transferase</keyword>
<comment type="caution">
    <text evidence="2">The sequence shown here is derived from an EMBL/GenBank/DDBJ whole genome shotgun (WGS) entry which is preliminary data.</text>
</comment>
<feature type="transmembrane region" description="Helical" evidence="1">
    <location>
        <begin position="102"/>
        <end position="123"/>
    </location>
</feature>
<keyword evidence="3" id="KW-1185">Reference proteome</keyword>
<dbReference type="EMBL" id="VIFM01000348">
    <property type="protein sequence ID" value="TQF09412.1"/>
    <property type="molecule type" value="Genomic_DNA"/>
</dbReference>
<dbReference type="Proteomes" id="UP000315369">
    <property type="component" value="Unassembled WGS sequence"/>
</dbReference>
<keyword evidence="2" id="KW-0418">Kinase</keyword>